<dbReference type="Proteomes" id="UP000039021">
    <property type="component" value="Unassembled WGS sequence"/>
</dbReference>
<gene>
    <name evidence="1" type="ORF">ERS007739_01261</name>
</gene>
<organism evidence="1 2">
    <name type="scientific">Mycobacterium tuberculosis</name>
    <dbReference type="NCBI Taxonomy" id="1773"/>
    <lineage>
        <taxon>Bacteria</taxon>
        <taxon>Bacillati</taxon>
        <taxon>Actinomycetota</taxon>
        <taxon>Actinomycetes</taxon>
        <taxon>Mycobacteriales</taxon>
        <taxon>Mycobacteriaceae</taxon>
        <taxon>Mycobacterium</taxon>
        <taxon>Mycobacterium tuberculosis complex</taxon>
    </lineage>
</organism>
<comment type="caution">
    <text evidence="1">The sequence shown here is derived from an EMBL/GenBank/DDBJ whole genome shotgun (WGS) entry which is preliminary data.</text>
</comment>
<evidence type="ECO:0000313" key="1">
    <source>
        <dbReference type="EMBL" id="COX41950.1"/>
    </source>
</evidence>
<evidence type="ECO:0000313" key="2">
    <source>
        <dbReference type="Proteomes" id="UP000039021"/>
    </source>
</evidence>
<dbReference type="EMBL" id="CSBK01000456">
    <property type="protein sequence ID" value="COX41950.1"/>
    <property type="molecule type" value="Genomic_DNA"/>
</dbReference>
<proteinExistence type="predicted"/>
<dbReference type="AlphaFoldDB" id="A0A916L9I2"/>
<sequence>MISACPPLPTSWWPFSRMKPELIRLVSILSRRSTYWSLGATGKYPPLWRTL</sequence>
<name>A0A916L9I2_MYCTX</name>
<reference evidence="2" key="1">
    <citation type="submission" date="2015-03" db="EMBL/GenBank/DDBJ databases">
        <authorList>
            <consortium name="Pathogen Informatics"/>
        </authorList>
    </citation>
    <scope>NUCLEOTIDE SEQUENCE [LARGE SCALE GENOMIC DNA]</scope>
    <source>
        <strain evidence="2">N09902308</strain>
    </source>
</reference>
<protein>
    <submittedName>
        <fullName evidence="1">Uncharacterized protein</fullName>
    </submittedName>
</protein>
<accession>A0A916L9I2</accession>